<sequence>MRRLSHEQYTVGWICALPLEMAAAIAMLDETHEDLPVKSNDGNAYTLGRIGKHNLVIACLPSGQYGTTSATVVAIQLLSSFPSIKFGLMVGIGGGIPSSKVDIRLGDVVVSQPSATHGGVVQYDFGKALQGDRFQRRGLLNCPPQALLTALARLQAKHRVSRSAIPTYLAEMMRKYPHMRRDYSPDGLLDILHEAGHHALTSVNPLNLNATRIVPRPKRATSEPVIHYGLIASGNQVVKDSIKRDRLAGELGAYCVEMEAAGLMNHYPCLLVRGICDYADAQKDSKWQGYAAAVASAYAKELLTVTSASLTLQSPRVRENLTILDTRFARPLSLGSMTVVGNFIGRHDELGWLRAKLTWKTHPRRRIIVLHGLGGIGKTQLAVRFARLNQNDYSAVFLIKCRDRTTLLQSLASIGPQIHASDGSEGCSPVLSLEQRAQRVLDWLTLSQNPKWLLIYDNVCHSDKAGYNISDFFPSADHGSIIITTRILSFTELGESLNVTKLSRGETNQLLLQSSGLWQSSKDGHYLNEGRFTPYNRELVSRLDGHPLATVIAGMFIRRTGISLSKYLQIYKTSWRALQIKSTALDTHGYRSVIHTWDLSYREIQDRNPIAAELLIIVAFYNHHDVSLDVLKNAAKYSDSPQWFRDLVSEDLSFATVVGVLVDFSMIERGHGNEWCRRGIMQKDNVRKTRYQHMVLVSIGAMASTPNNADCYLLQRRLIPHAVSILGELSNLFLSHGMLCEAEKAYKLAYAGSIRIFGRCHHSALASAKNLAKLYCLKGQFGEALRAYKQALMRQESALGPEHPLTLSTLNDFGTFFCLQEKLDKAQSLYQRAFAIRISAFGPDHFSTLALFNNLGNVFSRTGNLKDAEAFYKQALKGRESLLGAKHPYTLATVNNLGNLYLHQGLTDRAEGLYRRALQGRQNILGNQHLLTLARYKDAEDMYKMSLCGPTINNLGNLYCDLQRWEEAERMYERALSGRNLLLGPAHPSTLATFNNLKNLLLYQGRIEELGMLFRQPLLIDKHERQTAEDDLSWVSRRRKADVKFFLPSLSLPKYFRRI</sequence>
<dbReference type="Pfam" id="PF13374">
    <property type="entry name" value="TPR_10"/>
    <property type="match status" value="2"/>
</dbReference>
<dbReference type="InterPro" id="IPR053137">
    <property type="entry name" value="NLR-like"/>
</dbReference>
<dbReference type="InterPro" id="IPR035994">
    <property type="entry name" value="Nucleoside_phosphorylase_sf"/>
</dbReference>
<dbReference type="Pfam" id="PF13424">
    <property type="entry name" value="TPR_12"/>
    <property type="match status" value="2"/>
</dbReference>
<dbReference type="InterPro" id="IPR000845">
    <property type="entry name" value="Nucleoside_phosphorylase_d"/>
</dbReference>
<dbReference type="SUPFAM" id="SSF48452">
    <property type="entry name" value="TPR-like"/>
    <property type="match status" value="2"/>
</dbReference>
<reference evidence="3" key="1">
    <citation type="submission" date="2019-04" db="EMBL/GenBank/DDBJ databases">
        <title>Friends and foes A comparative genomics studyof 23 Aspergillus species from section Flavi.</title>
        <authorList>
            <consortium name="DOE Joint Genome Institute"/>
            <person name="Kjaerbolling I."/>
            <person name="Vesth T."/>
            <person name="Frisvad J.C."/>
            <person name="Nybo J.L."/>
            <person name="Theobald S."/>
            <person name="Kildgaard S."/>
            <person name="Isbrandt T."/>
            <person name="Kuo A."/>
            <person name="Sato A."/>
            <person name="Lyhne E.K."/>
            <person name="Kogle M.E."/>
            <person name="Wiebenga A."/>
            <person name="Kun R.S."/>
            <person name="Lubbers R.J."/>
            <person name="Makela M.R."/>
            <person name="Barry K."/>
            <person name="Chovatia M."/>
            <person name="Clum A."/>
            <person name="Daum C."/>
            <person name="Haridas S."/>
            <person name="He G."/>
            <person name="LaButti K."/>
            <person name="Lipzen A."/>
            <person name="Mondo S."/>
            <person name="Riley R."/>
            <person name="Salamov A."/>
            <person name="Simmons B.A."/>
            <person name="Magnuson J.K."/>
            <person name="Henrissat B."/>
            <person name="Mortensen U.H."/>
            <person name="Larsen T.O."/>
            <person name="Devries R.P."/>
            <person name="Grigoriev I.V."/>
            <person name="Machida M."/>
            <person name="Baker S.E."/>
            <person name="Andersen M.R."/>
        </authorList>
    </citation>
    <scope>NUCLEOTIDE SEQUENCE [LARGE SCALE GENOMIC DNA]</scope>
    <source>
        <strain evidence="3">IBT 14317</strain>
    </source>
</reference>
<dbReference type="GO" id="GO:0043531">
    <property type="term" value="F:ADP binding"/>
    <property type="evidence" value="ECO:0007669"/>
    <property type="project" value="InterPro"/>
</dbReference>
<dbReference type="PROSITE" id="PS50005">
    <property type="entry name" value="TPR"/>
    <property type="match status" value="1"/>
</dbReference>
<dbReference type="CDD" id="cd09008">
    <property type="entry name" value="MTAN"/>
    <property type="match status" value="1"/>
</dbReference>
<dbReference type="Gene3D" id="1.25.40.10">
    <property type="entry name" value="Tetratricopeptide repeat domain"/>
    <property type="match status" value="3"/>
</dbReference>
<feature type="repeat" description="TPR" evidence="1">
    <location>
        <begin position="849"/>
        <end position="882"/>
    </location>
</feature>
<accession>A0A5N7CQN8</accession>
<evidence type="ECO:0000313" key="3">
    <source>
        <dbReference type="EMBL" id="KAE8396415.1"/>
    </source>
</evidence>
<dbReference type="SMART" id="SM00028">
    <property type="entry name" value="TPR"/>
    <property type="match status" value="5"/>
</dbReference>
<evidence type="ECO:0000259" key="2">
    <source>
        <dbReference type="Pfam" id="PF01048"/>
    </source>
</evidence>
<gene>
    <name evidence="3" type="ORF">BDV23DRAFT_192206</name>
</gene>
<organism evidence="3">
    <name type="scientific">Petromyces alliaceus</name>
    <name type="common">Aspergillus alliaceus</name>
    <dbReference type="NCBI Taxonomy" id="209559"/>
    <lineage>
        <taxon>Eukaryota</taxon>
        <taxon>Fungi</taxon>
        <taxon>Dikarya</taxon>
        <taxon>Ascomycota</taxon>
        <taxon>Pezizomycotina</taxon>
        <taxon>Eurotiomycetes</taxon>
        <taxon>Eurotiomycetidae</taxon>
        <taxon>Eurotiales</taxon>
        <taxon>Aspergillaceae</taxon>
        <taxon>Aspergillus</taxon>
        <taxon>Aspergillus subgen. Circumdati</taxon>
    </lineage>
</organism>
<dbReference type="GO" id="GO:0003824">
    <property type="term" value="F:catalytic activity"/>
    <property type="evidence" value="ECO:0007669"/>
    <property type="project" value="InterPro"/>
</dbReference>
<name>A0A5N7CQN8_PETAA</name>
<dbReference type="PANTHER" id="PTHR46082">
    <property type="entry name" value="ATP/GTP-BINDING PROTEIN-RELATED"/>
    <property type="match status" value="1"/>
</dbReference>
<dbReference type="PANTHER" id="PTHR46082:SF6">
    <property type="entry name" value="AAA+ ATPASE DOMAIN-CONTAINING PROTEIN-RELATED"/>
    <property type="match status" value="1"/>
</dbReference>
<dbReference type="InterPro" id="IPR019734">
    <property type="entry name" value="TPR_rpt"/>
</dbReference>
<dbReference type="SUPFAM" id="SSF53167">
    <property type="entry name" value="Purine and uridine phosphorylases"/>
    <property type="match status" value="1"/>
</dbReference>
<evidence type="ECO:0000256" key="1">
    <source>
        <dbReference type="PROSITE-ProRule" id="PRU00339"/>
    </source>
</evidence>
<dbReference type="Pfam" id="PF01048">
    <property type="entry name" value="PNP_UDP_1"/>
    <property type="match status" value="1"/>
</dbReference>
<feature type="domain" description="Nucleoside phosphorylase" evidence="2">
    <location>
        <begin position="11"/>
        <end position="289"/>
    </location>
</feature>
<dbReference type="Proteomes" id="UP000326877">
    <property type="component" value="Unassembled WGS sequence"/>
</dbReference>
<protein>
    <recommendedName>
        <fullName evidence="2">Nucleoside phosphorylase domain-containing protein</fullName>
    </recommendedName>
</protein>
<proteinExistence type="predicted"/>
<dbReference type="InterPro" id="IPR027417">
    <property type="entry name" value="P-loop_NTPase"/>
</dbReference>
<dbReference type="GO" id="GO:0009116">
    <property type="term" value="P:nucleoside metabolic process"/>
    <property type="evidence" value="ECO:0007669"/>
    <property type="project" value="InterPro"/>
</dbReference>
<dbReference type="OrthoDB" id="1658288at2759"/>
<dbReference type="InterPro" id="IPR011990">
    <property type="entry name" value="TPR-like_helical_dom_sf"/>
</dbReference>
<dbReference type="AlphaFoldDB" id="A0A5N7CQN8"/>
<dbReference type="EMBL" id="ML735215">
    <property type="protein sequence ID" value="KAE8396415.1"/>
    <property type="molecule type" value="Genomic_DNA"/>
</dbReference>
<keyword evidence="1" id="KW-0802">TPR repeat</keyword>
<dbReference type="SUPFAM" id="SSF52540">
    <property type="entry name" value="P-loop containing nucleoside triphosphate hydrolases"/>
    <property type="match status" value="1"/>
</dbReference>
<dbReference type="Gene3D" id="3.40.50.1580">
    <property type="entry name" value="Nucleoside phosphorylase domain"/>
    <property type="match status" value="1"/>
</dbReference>
<dbReference type="Gene3D" id="3.40.50.300">
    <property type="entry name" value="P-loop containing nucleotide triphosphate hydrolases"/>
    <property type="match status" value="1"/>
</dbReference>